<keyword evidence="2" id="KW-1185">Reference proteome</keyword>
<gene>
    <name evidence="1" type="ORF">LOSG293_210340</name>
</gene>
<dbReference type="RefSeq" id="WP_034528423.1">
    <property type="nucleotide sequence ID" value="NZ_BBAZ01000001.1"/>
</dbReference>
<evidence type="ECO:0000313" key="1">
    <source>
        <dbReference type="EMBL" id="GAK48210.1"/>
    </source>
</evidence>
<dbReference type="OrthoDB" id="2247035at2"/>
<dbReference type="STRING" id="1291743.LOSG293_210340"/>
<dbReference type="Proteomes" id="UP000028700">
    <property type="component" value="Unassembled WGS sequence"/>
</dbReference>
<evidence type="ECO:0000313" key="2">
    <source>
        <dbReference type="Proteomes" id="UP000028700"/>
    </source>
</evidence>
<reference evidence="1" key="1">
    <citation type="journal article" date="2014" name="Genome Announc.">
        <title>Draft Genome Sequence of Lactobacillus oryzae Strain SG293T.</title>
        <authorList>
            <person name="Tanizawa Y."/>
            <person name="Fujisawa T."/>
            <person name="Mochizuki T."/>
            <person name="Kaminuma E."/>
            <person name="Nakamura Y."/>
            <person name="Tohno M."/>
        </authorList>
    </citation>
    <scope>NUCLEOTIDE SEQUENCE [LARGE SCALE GENOMIC DNA]</scope>
    <source>
        <strain evidence="1">SG293</strain>
    </source>
</reference>
<sequence>MDFKQKELPKINFKLDDVVNCQPCGNIKNAFKGIVEKVYTRSILVKIMEHHPDDRWEVIKLTEKTVIAADKISN</sequence>
<organism evidence="1 2">
    <name type="scientific">Secundilactobacillus oryzae JCM 18671</name>
    <dbReference type="NCBI Taxonomy" id="1291743"/>
    <lineage>
        <taxon>Bacteria</taxon>
        <taxon>Bacillati</taxon>
        <taxon>Bacillota</taxon>
        <taxon>Bacilli</taxon>
        <taxon>Lactobacillales</taxon>
        <taxon>Lactobacillaceae</taxon>
        <taxon>Secundilactobacillus</taxon>
    </lineage>
</organism>
<dbReference type="EMBL" id="BBJM01000021">
    <property type="protein sequence ID" value="GAK48210.1"/>
    <property type="molecule type" value="Genomic_DNA"/>
</dbReference>
<proteinExistence type="predicted"/>
<accession>A0A081BJJ2</accession>
<dbReference type="AlphaFoldDB" id="A0A081BJJ2"/>
<comment type="caution">
    <text evidence="1">The sequence shown here is derived from an EMBL/GenBank/DDBJ whole genome shotgun (WGS) entry which is preliminary data.</text>
</comment>
<protein>
    <submittedName>
        <fullName evidence="1">Uncharacterized protein</fullName>
    </submittedName>
</protein>
<dbReference type="eggNOG" id="ENOG5030BT0">
    <property type="taxonomic scope" value="Bacteria"/>
</dbReference>
<name>A0A081BJJ2_9LACO</name>